<gene>
    <name evidence="4" type="ORF">JG540_09875</name>
</gene>
<evidence type="ECO:0000313" key="5">
    <source>
        <dbReference type="Proteomes" id="UP000595895"/>
    </source>
</evidence>
<keyword evidence="1 4" id="KW-0489">Methyltransferase</keyword>
<dbReference type="InterPro" id="IPR029063">
    <property type="entry name" value="SAM-dependent_MTases_sf"/>
</dbReference>
<dbReference type="KEGG" id="awe:JG540_09875"/>
<dbReference type="AlphaFoldDB" id="A0A7T7M9L2"/>
<protein>
    <submittedName>
        <fullName evidence="4">Class I SAM-dependent methyltransferase</fullName>
    </submittedName>
</protein>
<keyword evidence="2 4" id="KW-0808">Transferase</keyword>
<evidence type="ECO:0000256" key="2">
    <source>
        <dbReference type="ARBA" id="ARBA00022679"/>
    </source>
</evidence>
<evidence type="ECO:0000256" key="3">
    <source>
        <dbReference type="ARBA" id="ARBA00022691"/>
    </source>
</evidence>
<sequence>MCRNRPTDWESRYAAVDRLWSGQPNAWLVSAATGWQPGTSLDVGCGEGEDVLWLAAQGWQATGVDLSRTAVDRLLNQASSRGLAGRVQGQARDVVAQGLPEGSWDLVTSFFVHGSKHGGGLDLVRLLTQMAVRVAPGGRLMTTVHAVNPPWRPAHLRTYRAQELLDALAEAWTADGGAGGNEGLVHEVARRGDVVSPALEGWQVEQCTEHWQQATGPDGTSARQADAVLVLRRAQG</sequence>
<dbReference type="SUPFAM" id="SSF53335">
    <property type="entry name" value="S-adenosyl-L-methionine-dependent methyltransferases"/>
    <property type="match status" value="1"/>
</dbReference>
<evidence type="ECO:0000256" key="1">
    <source>
        <dbReference type="ARBA" id="ARBA00022603"/>
    </source>
</evidence>
<reference evidence="4 5" key="1">
    <citation type="submission" date="2020-12" db="EMBL/GenBank/DDBJ databases">
        <authorList>
            <person name="Zhou J."/>
        </authorList>
    </citation>
    <scope>NUCLEOTIDE SEQUENCE [LARGE SCALE GENOMIC DNA]</scope>
    <source>
        <strain evidence="4 5">CCUG 61299</strain>
    </source>
</reference>
<dbReference type="PANTHER" id="PTHR43464:SF19">
    <property type="entry name" value="UBIQUINONE BIOSYNTHESIS O-METHYLTRANSFERASE, MITOCHONDRIAL"/>
    <property type="match status" value="1"/>
</dbReference>
<dbReference type="Pfam" id="PF13489">
    <property type="entry name" value="Methyltransf_23"/>
    <property type="match status" value="1"/>
</dbReference>
<evidence type="ECO:0000313" key="4">
    <source>
        <dbReference type="EMBL" id="QQM67285.1"/>
    </source>
</evidence>
<dbReference type="PANTHER" id="PTHR43464">
    <property type="entry name" value="METHYLTRANSFERASE"/>
    <property type="match status" value="1"/>
</dbReference>
<dbReference type="RefSeq" id="WP_200275730.1">
    <property type="nucleotide sequence ID" value="NZ_CP066802.1"/>
</dbReference>
<name>A0A7T7M9L2_9ACTO</name>
<dbReference type="GO" id="GO:0032259">
    <property type="term" value="P:methylation"/>
    <property type="evidence" value="ECO:0007669"/>
    <property type="project" value="UniProtKB-KW"/>
</dbReference>
<dbReference type="CDD" id="cd02440">
    <property type="entry name" value="AdoMet_MTases"/>
    <property type="match status" value="1"/>
</dbReference>
<keyword evidence="3" id="KW-0949">S-adenosyl-L-methionine</keyword>
<dbReference type="EMBL" id="CP066802">
    <property type="protein sequence ID" value="QQM67285.1"/>
    <property type="molecule type" value="Genomic_DNA"/>
</dbReference>
<dbReference type="Proteomes" id="UP000595895">
    <property type="component" value="Chromosome"/>
</dbReference>
<organism evidence="4 5">
    <name type="scientific">Actinomyces weissii</name>
    <dbReference type="NCBI Taxonomy" id="675090"/>
    <lineage>
        <taxon>Bacteria</taxon>
        <taxon>Bacillati</taxon>
        <taxon>Actinomycetota</taxon>
        <taxon>Actinomycetes</taxon>
        <taxon>Actinomycetales</taxon>
        <taxon>Actinomycetaceae</taxon>
        <taxon>Actinomyces</taxon>
    </lineage>
</organism>
<keyword evidence="5" id="KW-1185">Reference proteome</keyword>
<dbReference type="GO" id="GO:0008168">
    <property type="term" value="F:methyltransferase activity"/>
    <property type="evidence" value="ECO:0007669"/>
    <property type="project" value="UniProtKB-KW"/>
</dbReference>
<accession>A0A7T7M9L2</accession>
<proteinExistence type="predicted"/>
<dbReference type="Gene3D" id="3.40.50.150">
    <property type="entry name" value="Vaccinia Virus protein VP39"/>
    <property type="match status" value="1"/>
</dbReference>